<keyword evidence="3" id="KW-1185">Reference proteome</keyword>
<reference evidence="2 3" key="1">
    <citation type="journal article" date="2019" name="PLoS ONE">
        <title>Comparative genome analysis indicates high evolutionary potential of pathogenicity genes in Colletotrichum tanaceti.</title>
        <authorList>
            <person name="Lelwala R.V."/>
            <person name="Korhonen P.K."/>
            <person name="Young N.D."/>
            <person name="Scott J.B."/>
            <person name="Ades P.A."/>
            <person name="Gasser R.B."/>
            <person name="Taylor P.W.J."/>
        </authorList>
    </citation>
    <scope>NUCLEOTIDE SEQUENCE [LARGE SCALE GENOMIC DNA]</scope>
    <source>
        <strain evidence="2">BRIP57314</strain>
    </source>
</reference>
<dbReference type="OrthoDB" id="5425130at2759"/>
<feature type="compositionally biased region" description="Polar residues" evidence="1">
    <location>
        <begin position="137"/>
        <end position="151"/>
    </location>
</feature>
<dbReference type="Proteomes" id="UP000310108">
    <property type="component" value="Unassembled WGS sequence"/>
</dbReference>
<evidence type="ECO:0000313" key="3">
    <source>
        <dbReference type="Proteomes" id="UP000310108"/>
    </source>
</evidence>
<feature type="compositionally biased region" description="Low complexity" evidence="1">
    <location>
        <begin position="493"/>
        <end position="507"/>
    </location>
</feature>
<feature type="compositionally biased region" description="Low complexity" evidence="1">
    <location>
        <begin position="414"/>
        <end position="426"/>
    </location>
</feature>
<dbReference type="EMBL" id="PJEX01000442">
    <property type="protein sequence ID" value="TKW50076.1"/>
    <property type="molecule type" value="Genomic_DNA"/>
</dbReference>
<feature type="compositionally biased region" description="Polar residues" evidence="1">
    <location>
        <begin position="238"/>
        <end position="247"/>
    </location>
</feature>
<dbReference type="STRING" id="1306861.A0A4V6DFR8"/>
<feature type="region of interest" description="Disordered" evidence="1">
    <location>
        <begin position="654"/>
        <end position="690"/>
    </location>
</feature>
<feature type="compositionally biased region" description="Basic and acidic residues" evidence="1">
    <location>
        <begin position="524"/>
        <end position="534"/>
    </location>
</feature>
<sequence length="690" mass="75033">MDFLRSHSKTRKGRSRFSKALPTPPSLDQDPPPKSKQLPSIPPVPLVPLKKSFFAMSDKPLPPPRPVNDVDQSLPPQQPPPPHALPLLPLPPLETKALPPVHIARRPVAKQPPPQPPPPPQASHPPSTSPDDDERNSIGSLLSAYSRTSGESIIMSPDGSASQRDSAPAYTSDHQYGGKTLTPSSLSSGEITSSNNNNTNEHNGAPNFTADKGLPPHPTCYTKQGPPASPAKLEQAPTVASPTSYVLSSSPQQQQQPPLWRRRSVRSERNIEVSNLQLTVSHGSTAASQPNTAQTTPPSAALPTTPAQQQQQQQQYQNEQQFPLRSASNLPGRNARPVPSQTQPAEAADTMGQEASRLKTKISHLRDGHHSKGAANPGISHSDTALSPAQRLPTPDYEKEDVKTQQHVIERALVSPVSPASSPEPAGVRDQASLPRKTPTARNLHAAHSLPQMRVDVPITSSEEPPTITKDFAVSPVSPGPQSQLPPHRTAAQQQQQQQQSSQWQQQPPRKYTPHAPAPGPEQGDLRSPTRDQRPPPPFSAQEPVEYRELKTANLPPADPRASYFPMQGSEPPSPGIIYKALPLKESMLDCYVRHRVMDRTRNRNYALTCQTCGRADTEDRYKCQFCYVRMCAACLQIFNGHRRDLKKLVAHLESNPHSGGQPGGAATGAGNEPAEEQRLQGAEKTTEQQ</sequence>
<feature type="region of interest" description="Disordered" evidence="1">
    <location>
        <begin position="1"/>
        <end position="548"/>
    </location>
</feature>
<proteinExistence type="predicted"/>
<gene>
    <name evidence="2" type="ORF">CTA1_6161</name>
</gene>
<feature type="compositionally biased region" description="Polar residues" evidence="1">
    <location>
        <begin position="181"/>
        <end position="191"/>
    </location>
</feature>
<evidence type="ECO:0000256" key="1">
    <source>
        <dbReference type="SAM" id="MobiDB-lite"/>
    </source>
</evidence>
<feature type="compositionally biased region" description="Basic and acidic residues" evidence="1">
    <location>
        <begin position="396"/>
        <end position="410"/>
    </location>
</feature>
<protein>
    <submittedName>
        <fullName evidence="2">Uncharacterized protein</fullName>
    </submittedName>
</protein>
<dbReference type="AlphaFoldDB" id="A0A4V6DFR8"/>
<evidence type="ECO:0000313" key="2">
    <source>
        <dbReference type="EMBL" id="TKW50076.1"/>
    </source>
</evidence>
<feature type="compositionally biased region" description="Low complexity" evidence="1">
    <location>
        <begin position="248"/>
        <end position="258"/>
    </location>
</feature>
<feature type="compositionally biased region" description="Pro residues" evidence="1">
    <location>
        <begin position="110"/>
        <end position="123"/>
    </location>
</feature>
<feature type="compositionally biased region" description="Basic residues" evidence="1">
    <location>
        <begin position="1"/>
        <end position="17"/>
    </location>
</feature>
<feature type="compositionally biased region" description="Pro residues" evidence="1">
    <location>
        <begin position="76"/>
        <end position="92"/>
    </location>
</feature>
<feature type="compositionally biased region" description="Polar residues" evidence="1">
    <location>
        <begin position="272"/>
        <end position="291"/>
    </location>
</feature>
<comment type="caution">
    <text evidence="2">The sequence shown here is derived from an EMBL/GenBank/DDBJ whole genome shotgun (WGS) entry which is preliminary data.</text>
</comment>
<feature type="compositionally biased region" description="Pro residues" evidence="1">
    <location>
        <begin position="22"/>
        <end position="46"/>
    </location>
</feature>
<accession>A0A4V6DFR8</accession>
<name>A0A4V6DFR8_9PEZI</name>
<organism evidence="2 3">
    <name type="scientific">Colletotrichum tanaceti</name>
    <dbReference type="NCBI Taxonomy" id="1306861"/>
    <lineage>
        <taxon>Eukaryota</taxon>
        <taxon>Fungi</taxon>
        <taxon>Dikarya</taxon>
        <taxon>Ascomycota</taxon>
        <taxon>Pezizomycotina</taxon>
        <taxon>Sordariomycetes</taxon>
        <taxon>Hypocreomycetidae</taxon>
        <taxon>Glomerellales</taxon>
        <taxon>Glomerellaceae</taxon>
        <taxon>Colletotrichum</taxon>
        <taxon>Colletotrichum destructivum species complex</taxon>
    </lineage>
</organism>
<feature type="compositionally biased region" description="Low complexity" evidence="1">
    <location>
        <begin position="292"/>
        <end position="323"/>
    </location>
</feature>